<reference evidence="13 14" key="1">
    <citation type="journal article" date="2016" name="Sci. Rep.">
        <title>Metabolic traits of an uncultured archaeal lineage -MSBL1- from brine pools of the Red Sea.</title>
        <authorList>
            <person name="Mwirichia R."/>
            <person name="Alam I."/>
            <person name="Rashid M."/>
            <person name="Vinu M."/>
            <person name="Ba-Alawi W."/>
            <person name="Anthony Kamau A."/>
            <person name="Kamanda Ngugi D."/>
            <person name="Goker M."/>
            <person name="Klenk H.P."/>
            <person name="Bajic V."/>
            <person name="Stingl U."/>
        </authorList>
    </citation>
    <scope>NUCLEOTIDE SEQUENCE [LARGE SCALE GENOMIC DNA]</scope>
    <source>
        <strain evidence="13">SCGC-AAA259D14</strain>
    </source>
</reference>
<gene>
    <name evidence="13" type="primary">radA</name>
    <name evidence="13" type="ORF">AKJ62_00490</name>
</gene>
<dbReference type="InterPro" id="IPR003593">
    <property type="entry name" value="AAA+_ATPase"/>
</dbReference>
<comment type="similarity">
    <text evidence="1 10">Belongs to the eukaryotic RecA-like protein family.</text>
</comment>
<dbReference type="GO" id="GO:0005524">
    <property type="term" value="F:ATP binding"/>
    <property type="evidence" value="ECO:0007669"/>
    <property type="project" value="UniProtKB-KW"/>
</dbReference>
<dbReference type="AlphaFoldDB" id="A0A133U8T1"/>
<evidence type="ECO:0000313" key="13">
    <source>
        <dbReference type="EMBL" id="KXA90600.1"/>
    </source>
</evidence>
<dbReference type="SUPFAM" id="SSF47794">
    <property type="entry name" value="Rad51 N-terminal domain-like"/>
    <property type="match status" value="1"/>
</dbReference>
<evidence type="ECO:0000256" key="9">
    <source>
        <dbReference type="NCBIfam" id="TIGR02236"/>
    </source>
</evidence>
<keyword evidence="6 10" id="KW-0238">DNA-binding</keyword>
<dbReference type="GO" id="GO:0006281">
    <property type="term" value="P:DNA repair"/>
    <property type="evidence" value="ECO:0007669"/>
    <property type="project" value="InterPro"/>
</dbReference>
<dbReference type="GO" id="GO:0006310">
    <property type="term" value="P:DNA recombination"/>
    <property type="evidence" value="ECO:0007669"/>
    <property type="project" value="UniProtKB-KW"/>
</dbReference>
<evidence type="ECO:0000256" key="7">
    <source>
        <dbReference type="ARBA" id="ARBA00023172"/>
    </source>
</evidence>
<dbReference type="Gene3D" id="1.10.150.20">
    <property type="entry name" value="5' to 3' exonuclease, C-terminal subdomain"/>
    <property type="match status" value="1"/>
</dbReference>
<sequence>MSLLSPTSLGHNKFKYSEVRKLKKLSDLRGVGTATAERLEESGFSTLESIATSTPPELAGAVEIGEGKAAKMIRQAQENVEGMGYELGTEVLERRKEVDYISTGSERLDEMLNGGVETQGITEFYGEFRTGKTQLSHQLSVNAQLLKGKENPPHVVYIDTEHTFRPERIEKMAKAVDMDSEEMLERIHVARGSTTDHQMLLVEKVPEINEENEVKLLIVDGLMSNFRTEYVGRGALAERQQKLGKHLSDLHDLAERYNLAVVVTNHVQSDPNSFFGDPTKPIGGHVLGHAATVRVYLKKGKQNKRKARLIDHPQLPPDNIEFKITEDGVRD</sequence>
<evidence type="ECO:0000256" key="1">
    <source>
        <dbReference type="ARBA" id="ARBA00008050"/>
    </source>
</evidence>
<feature type="domain" description="RecA family profile 2" evidence="12">
    <location>
        <begin position="272"/>
        <end position="331"/>
    </location>
</feature>
<dbReference type="NCBIfam" id="NF003301">
    <property type="entry name" value="PRK04301.1"/>
    <property type="match status" value="1"/>
</dbReference>
<dbReference type="InterPro" id="IPR027417">
    <property type="entry name" value="P-loop_NTPase"/>
</dbReference>
<dbReference type="InterPro" id="IPR010995">
    <property type="entry name" value="DNA_repair_Rad51/TF_NusA_a-hlx"/>
</dbReference>
<evidence type="ECO:0000256" key="3">
    <source>
        <dbReference type="ARBA" id="ARBA00022741"/>
    </source>
</evidence>
<dbReference type="FunFam" id="3.40.50.300:FF:002052">
    <property type="entry name" value="DNA repair protein RAD51 homolog"/>
    <property type="match status" value="1"/>
</dbReference>
<dbReference type="SUPFAM" id="SSF52540">
    <property type="entry name" value="P-loop containing nucleoside triphosphate hydrolases"/>
    <property type="match status" value="1"/>
</dbReference>
<proteinExistence type="inferred from homology"/>
<evidence type="ECO:0000259" key="11">
    <source>
        <dbReference type="PROSITE" id="PS50162"/>
    </source>
</evidence>
<name>A0A133U8T1_9EURY</name>
<dbReference type="InterPro" id="IPR016467">
    <property type="entry name" value="DNA_recomb/repair_RecA-like"/>
</dbReference>
<evidence type="ECO:0000259" key="12">
    <source>
        <dbReference type="PROSITE" id="PS50163"/>
    </source>
</evidence>
<dbReference type="InterPro" id="IPR013632">
    <property type="entry name" value="Rad51_C"/>
</dbReference>
<comment type="caution">
    <text evidence="13">The sequence shown here is derived from an EMBL/GenBank/DDBJ whole genome shotgun (WGS) entry which is preliminary data.</text>
</comment>
<dbReference type="EMBL" id="LHXL01000003">
    <property type="protein sequence ID" value="KXA90600.1"/>
    <property type="molecule type" value="Genomic_DNA"/>
</dbReference>
<keyword evidence="4 10" id="KW-0227">DNA damage</keyword>
<dbReference type="PANTHER" id="PTHR22942:SF30">
    <property type="entry name" value="MEIOTIC RECOMBINATION PROTEIN DMC1_LIM15 HOMOLOG"/>
    <property type="match status" value="1"/>
</dbReference>
<dbReference type="SMART" id="SM00382">
    <property type="entry name" value="AAA"/>
    <property type="match status" value="1"/>
</dbReference>
<keyword evidence="14" id="KW-1185">Reference proteome</keyword>
<dbReference type="GO" id="GO:0140664">
    <property type="term" value="F:ATP-dependent DNA damage sensor activity"/>
    <property type="evidence" value="ECO:0007669"/>
    <property type="project" value="InterPro"/>
</dbReference>
<accession>A0A133U8T1</accession>
<dbReference type="Gene3D" id="3.40.50.300">
    <property type="entry name" value="P-loop containing nucleotide triphosphate hydrolases"/>
    <property type="match status" value="1"/>
</dbReference>
<dbReference type="Pfam" id="PF14520">
    <property type="entry name" value="HHH_5"/>
    <property type="match status" value="1"/>
</dbReference>
<feature type="domain" description="RecA family profile 1" evidence="11">
    <location>
        <begin position="97"/>
        <end position="267"/>
    </location>
</feature>
<organism evidence="13 14">
    <name type="scientific">candidate division MSBL1 archaeon SCGC-AAA259D14</name>
    <dbReference type="NCBI Taxonomy" id="1698261"/>
    <lineage>
        <taxon>Archaea</taxon>
        <taxon>Methanobacteriati</taxon>
        <taxon>Methanobacteriota</taxon>
        <taxon>candidate division MSBL1</taxon>
    </lineage>
</organism>
<evidence type="ECO:0000256" key="5">
    <source>
        <dbReference type="ARBA" id="ARBA00022840"/>
    </source>
</evidence>
<evidence type="ECO:0000256" key="4">
    <source>
        <dbReference type="ARBA" id="ARBA00022763"/>
    </source>
</evidence>
<keyword evidence="5" id="KW-0067">ATP-binding</keyword>
<evidence type="ECO:0000256" key="8">
    <source>
        <dbReference type="ARBA" id="ARBA00025684"/>
    </source>
</evidence>
<evidence type="ECO:0000256" key="10">
    <source>
        <dbReference type="PIRNR" id="PIRNR005856"/>
    </source>
</evidence>
<dbReference type="NCBIfam" id="TIGR02236">
    <property type="entry name" value="recomb_radA"/>
    <property type="match status" value="1"/>
</dbReference>
<dbReference type="GO" id="GO:0003684">
    <property type="term" value="F:damaged DNA binding"/>
    <property type="evidence" value="ECO:0007669"/>
    <property type="project" value="InterPro"/>
</dbReference>
<dbReference type="PANTHER" id="PTHR22942">
    <property type="entry name" value="RECA/RAD51/RADA DNA STRAND-PAIRING FAMILY MEMBER"/>
    <property type="match status" value="1"/>
</dbReference>
<dbReference type="PATRIC" id="fig|1698261.3.peg.369"/>
<dbReference type="InterPro" id="IPR011938">
    <property type="entry name" value="DNA_recomb/repair_RadA"/>
</dbReference>
<dbReference type="InterPro" id="IPR020588">
    <property type="entry name" value="RecA_ATP-bd"/>
</dbReference>
<protein>
    <recommendedName>
        <fullName evidence="2 9">DNA repair and recombination protein RadA</fullName>
    </recommendedName>
</protein>
<keyword evidence="7 10" id="KW-0233">DNA recombination</keyword>
<dbReference type="InterPro" id="IPR020587">
    <property type="entry name" value="RecA_monomer-monomer_interface"/>
</dbReference>
<dbReference type="PIRSF" id="PIRSF005856">
    <property type="entry name" value="Rad51"/>
    <property type="match status" value="1"/>
</dbReference>
<keyword evidence="3" id="KW-0547">Nucleotide-binding</keyword>
<evidence type="ECO:0000256" key="2">
    <source>
        <dbReference type="ARBA" id="ARBA00018144"/>
    </source>
</evidence>
<dbReference type="Proteomes" id="UP000070589">
    <property type="component" value="Unassembled WGS sequence"/>
</dbReference>
<evidence type="ECO:0000256" key="6">
    <source>
        <dbReference type="ARBA" id="ARBA00023125"/>
    </source>
</evidence>
<dbReference type="PROSITE" id="PS50162">
    <property type="entry name" value="RECA_2"/>
    <property type="match status" value="1"/>
</dbReference>
<dbReference type="PROSITE" id="PS50163">
    <property type="entry name" value="RECA_3"/>
    <property type="match status" value="1"/>
</dbReference>
<dbReference type="Pfam" id="PF08423">
    <property type="entry name" value="Rad51"/>
    <property type="match status" value="1"/>
</dbReference>
<comment type="function">
    <text evidence="8 10">Involved in DNA repair and in homologous recombination. Binds and assemble on single-stranded DNA to form a nucleoprotein filament. Hydrolyzes ATP in a ssDNA-dependent manner and promotes DNA strand exchange between homologous DNA molecules.</text>
</comment>
<evidence type="ECO:0000313" key="14">
    <source>
        <dbReference type="Proteomes" id="UP000070589"/>
    </source>
</evidence>